<sequence length="342" mass="38530">MSDAIQVYNVKSRKTRKRMYFSLCLIVFITFIYFSVTSQAALVYIARNMIPDISVLPDDYTKYTNNVTRVGDLHYPSKYGSSDFDIYYPSQSTFKASLPVIIWVHGGAFISGDKRNVESIVSMLASAGYVVIAMNYQLAPEARYPTPVLQVYELLNYLPSLALAYPQIDDKRVFLAGDSAGAQISAQSVLAISNAKMRRELNITQSIPENIIRGVLLFCGPYSVEKTLAIDSPLIKQAFDTIGSAYLGKEPWRQSKELEQFDIITNVTSKFPPTFIADGNYMSFSDQGKALADTLKNKNVPVQTTFFNGSRVIPHQYQVDFSRPEAWFTFFKAKGFLHQYSE</sequence>
<proteinExistence type="predicted"/>
<protein>
    <submittedName>
        <fullName evidence="4">Alpha/beta hydrolase</fullName>
    </submittedName>
</protein>
<name>A0A2A2MCK0_9GAMM</name>
<dbReference type="SUPFAM" id="SSF53474">
    <property type="entry name" value="alpha/beta-Hydrolases"/>
    <property type="match status" value="1"/>
</dbReference>
<dbReference type="Proteomes" id="UP000218796">
    <property type="component" value="Unassembled WGS sequence"/>
</dbReference>
<keyword evidence="1 4" id="KW-0378">Hydrolase</keyword>
<dbReference type="Gene3D" id="3.40.50.1820">
    <property type="entry name" value="alpha/beta hydrolase"/>
    <property type="match status" value="1"/>
</dbReference>
<accession>A0A2A2MCK0</accession>
<keyword evidence="2" id="KW-0812">Transmembrane</keyword>
<comment type="caution">
    <text evidence="4">The sequence shown here is derived from an EMBL/GenBank/DDBJ whole genome shotgun (WGS) entry which is preliminary data.</text>
</comment>
<dbReference type="Pfam" id="PF07859">
    <property type="entry name" value="Abhydrolase_3"/>
    <property type="match status" value="1"/>
</dbReference>
<organism evidence="4 5">
    <name type="scientific">Hafnia paralvei</name>
    <dbReference type="NCBI Taxonomy" id="546367"/>
    <lineage>
        <taxon>Bacteria</taxon>
        <taxon>Pseudomonadati</taxon>
        <taxon>Pseudomonadota</taxon>
        <taxon>Gammaproteobacteria</taxon>
        <taxon>Enterobacterales</taxon>
        <taxon>Hafniaceae</taxon>
        <taxon>Hafnia</taxon>
    </lineage>
</organism>
<dbReference type="InterPro" id="IPR029058">
    <property type="entry name" value="AB_hydrolase_fold"/>
</dbReference>
<keyword evidence="2" id="KW-0472">Membrane</keyword>
<dbReference type="GO" id="GO:0016787">
    <property type="term" value="F:hydrolase activity"/>
    <property type="evidence" value="ECO:0007669"/>
    <property type="project" value="UniProtKB-KW"/>
</dbReference>
<dbReference type="RefSeq" id="WP_039185936.1">
    <property type="nucleotide sequence ID" value="NZ_CAUFSP010000016.1"/>
</dbReference>
<dbReference type="InterPro" id="IPR050300">
    <property type="entry name" value="GDXG_lipolytic_enzyme"/>
</dbReference>
<dbReference type="InterPro" id="IPR013094">
    <property type="entry name" value="AB_hydrolase_3"/>
</dbReference>
<keyword evidence="2" id="KW-1133">Transmembrane helix</keyword>
<dbReference type="PANTHER" id="PTHR48081:SF6">
    <property type="entry name" value="PEPTIDASE S9 PROLYL OLIGOPEPTIDASE CATALYTIC DOMAIN-CONTAINING PROTEIN"/>
    <property type="match status" value="1"/>
</dbReference>
<evidence type="ECO:0000256" key="2">
    <source>
        <dbReference type="SAM" id="Phobius"/>
    </source>
</evidence>
<keyword evidence="5" id="KW-1185">Reference proteome</keyword>
<dbReference type="PANTHER" id="PTHR48081">
    <property type="entry name" value="AB HYDROLASE SUPERFAMILY PROTEIN C4A8.06C"/>
    <property type="match status" value="1"/>
</dbReference>
<evidence type="ECO:0000313" key="4">
    <source>
        <dbReference type="EMBL" id="PAV96431.1"/>
    </source>
</evidence>
<dbReference type="OrthoDB" id="9806180at2"/>
<evidence type="ECO:0000259" key="3">
    <source>
        <dbReference type="Pfam" id="PF07859"/>
    </source>
</evidence>
<feature type="transmembrane region" description="Helical" evidence="2">
    <location>
        <begin position="20"/>
        <end position="46"/>
    </location>
</feature>
<dbReference type="EMBL" id="NQMS01000004">
    <property type="protein sequence ID" value="PAV96431.1"/>
    <property type="molecule type" value="Genomic_DNA"/>
</dbReference>
<gene>
    <name evidence="4" type="ORF">CJD50_12060</name>
</gene>
<feature type="domain" description="Alpha/beta hydrolase fold-3" evidence="3">
    <location>
        <begin position="101"/>
        <end position="309"/>
    </location>
</feature>
<evidence type="ECO:0000256" key="1">
    <source>
        <dbReference type="ARBA" id="ARBA00022801"/>
    </source>
</evidence>
<evidence type="ECO:0000313" key="5">
    <source>
        <dbReference type="Proteomes" id="UP000218796"/>
    </source>
</evidence>
<dbReference type="AlphaFoldDB" id="A0A2A2MCK0"/>
<reference evidence="4 5" key="1">
    <citation type="submission" date="2017-08" db="EMBL/GenBank/DDBJ databases">
        <title>Draft Genome Sequence of Hafnia alvei CITHA-6 Isolated from Raw Bovine Milk.</title>
        <authorList>
            <person name="Culligan E.P."/>
            <person name="Mcsweeney A."/>
            <person name="O'Doherty C."/>
            <person name="Gleeson E."/>
            <person name="O'Riordan D."/>
            <person name="Sleator R.D."/>
        </authorList>
    </citation>
    <scope>NUCLEOTIDE SEQUENCE [LARGE SCALE GENOMIC DNA]</scope>
    <source>
        <strain evidence="4 5">CITHA-6</strain>
    </source>
</reference>